<comment type="caution">
    <text evidence="1">The sequence shown here is derived from an EMBL/GenBank/DDBJ whole genome shotgun (WGS) entry which is preliminary data.</text>
</comment>
<accession>A0ABD0P370</accession>
<keyword evidence="2" id="KW-1185">Reference proteome</keyword>
<dbReference type="EMBL" id="JAMKFB020000018">
    <property type="protein sequence ID" value="KAL0167676.1"/>
    <property type="molecule type" value="Genomic_DNA"/>
</dbReference>
<gene>
    <name evidence="1" type="ORF">M9458_035898</name>
</gene>
<proteinExistence type="predicted"/>
<feature type="non-terminal residue" evidence="1">
    <location>
        <position position="1"/>
    </location>
</feature>
<sequence>NYNLKGADWDSVRNQIQAIKEKFEASMVFGESEIAKGKDSALEPCCIPNCTPKPKCCQCTSAL</sequence>
<organism evidence="1 2">
    <name type="scientific">Cirrhinus mrigala</name>
    <name type="common">Mrigala</name>
    <dbReference type="NCBI Taxonomy" id="683832"/>
    <lineage>
        <taxon>Eukaryota</taxon>
        <taxon>Metazoa</taxon>
        <taxon>Chordata</taxon>
        <taxon>Craniata</taxon>
        <taxon>Vertebrata</taxon>
        <taxon>Euteleostomi</taxon>
        <taxon>Actinopterygii</taxon>
        <taxon>Neopterygii</taxon>
        <taxon>Teleostei</taxon>
        <taxon>Ostariophysi</taxon>
        <taxon>Cypriniformes</taxon>
        <taxon>Cyprinidae</taxon>
        <taxon>Labeoninae</taxon>
        <taxon>Labeonini</taxon>
        <taxon>Cirrhinus</taxon>
    </lineage>
</organism>
<name>A0ABD0P370_CIRMR</name>
<evidence type="ECO:0000313" key="1">
    <source>
        <dbReference type="EMBL" id="KAL0167676.1"/>
    </source>
</evidence>
<dbReference type="AlphaFoldDB" id="A0ABD0P370"/>
<reference evidence="1 2" key="1">
    <citation type="submission" date="2024-05" db="EMBL/GenBank/DDBJ databases">
        <title>Genome sequencing and assembly of Indian major carp, Cirrhinus mrigala (Hamilton, 1822).</title>
        <authorList>
            <person name="Mohindra V."/>
            <person name="Chowdhury L.M."/>
            <person name="Lal K."/>
            <person name="Jena J.K."/>
        </authorList>
    </citation>
    <scope>NUCLEOTIDE SEQUENCE [LARGE SCALE GENOMIC DNA]</scope>
    <source>
        <strain evidence="1">CM1030</strain>
        <tissue evidence="1">Blood</tissue>
    </source>
</reference>
<evidence type="ECO:0000313" key="2">
    <source>
        <dbReference type="Proteomes" id="UP001529510"/>
    </source>
</evidence>
<dbReference type="Proteomes" id="UP001529510">
    <property type="component" value="Unassembled WGS sequence"/>
</dbReference>
<protein>
    <submittedName>
        <fullName evidence="1">Uncharacterized protein</fullName>
    </submittedName>
</protein>